<dbReference type="Pfam" id="PF02706">
    <property type="entry name" value="Wzz"/>
    <property type="match status" value="1"/>
</dbReference>
<protein>
    <recommendedName>
        <fullName evidence="6">ECA polysaccharide chain length modulation protein</fullName>
    </recommendedName>
</protein>
<dbReference type="HOGENOM" id="CLU_060925_2_1_6"/>
<dbReference type="InterPro" id="IPR050445">
    <property type="entry name" value="Bact_polysacc_biosynth/exp"/>
</dbReference>
<keyword evidence="5 6" id="KW-0472">Membrane</keyword>
<dbReference type="SUPFAM" id="SSF160355">
    <property type="entry name" value="Bacterial polysaccharide co-polymerase-like"/>
    <property type="match status" value="1"/>
</dbReference>
<dbReference type="PANTHER" id="PTHR32309">
    <property type="entry name" value="TYROSINE-PROTEIN KINASE"/>
    <property type="match status" value="1"/>
</dbReference>
<evidence type="ECO:0000256" key="3">
    <source>
        <dbReference type="ARBA" id="ARBA00022692"/>
    </source>
</evidence>
<keyword evidence="6" id="KW-0997">Cell inner membrane</keyword>
<keyword evidence="4 6" id="KW-1133">Transmembrane helix</keyword>
<organism evidence="9 10">
    <name type="scientific">Yersinia pestis</name>
    <dbReference type="NCBI Taxonomy" id="632"/>
    <lineage>
        <taxon>Bacteria</taxon>
        <taxon>Pseudomonadati</taxon>
        <taxon>Pseudomonadota</taxon>
        <taxon>Gammaproteobacteria</taxon>
        <taxon>Enterobacterales</taxon>
        <taxon>Yersiniaceae</taxon>
        <taxon>Yersinia</taxon>
    </lineage>
</organism>
<dbReference type="PANTHER" id="PTHR32309:SF16">
    <property type="entry name" value="ECA POLYSACCHARIDE CHAIN LENGTH MODULATION PROTEIN"/>
    <property type="match status" value="1"/>
</dbReference>
<evidence type="ECO:0000259" key="8">
    <source>
        <dbReference type="Pfam" id="PF02706"/>
    </source>
</evidence>
<evidence type="ECO:0000256" key="2">
    <source>
        <dbReference type="ARBA" id="ARBA00022475"/>
    </source>
</evidence>
<dbReference type="GO" id="GO:0005886">
    <property type="term" value="C:plasma membrane"/>
    <property type="evidence" value="ECO:0007669"/>
    <property type="project" value="UniProtKB-SubCell"/>
</dbReference>
<feature type="transmembrane region" description="Helical" evidence="6">
    <location>
        <begin position="332"/>
        <end position="352"/>
    </location>
</feature>
<feature type="domain" description="Polysaccharide chain length determinant N-terminal" evidence="8">
    <location>
        <begin position="23"/>
        <end position="82"/>
    </location>
</feature>
<comment type="subunit">
    <text evidence="6">Probably part of a complex composed of WzxE, WzyE and WzzE.</text>
</comment>
<gene>
    <name evidence="6 9" type="primary">wzzE</name>
    <name evidence="9" type="ordered locus">YP_3180</name>
</gene>
<feature type="transmembrane region" description="Helical" evidence="6">
    <location>
        <begin position="39"/>
        <end position="59"/>
    </location>
</feature>
<dbReference type="NCBIfam" id="NF008645">
    <property type="entry name" value="PRK11638.1"/>
    <property type="match status" value="1"/>
</dbReference>
<dbReference type="GO" id="GO:0009246">
    <property type="term" value="P:enterobacterial common antigen biosynthetic process"/>
    <property type="evidence" value="ECO:0007669"/>
    <property type="project" value="UniProtKB-UniRule"/>
</dbReference>
<keyword evidence="2 6" id="KW-1003">Cell membrane</keyword>
<evidence type="ECO:0000256" key="5">
    <source>
        <dbReference type="ARBA" id="ARBA00023136"/>
    </source>
</evidence>
<dbReference type="HAMAP" id="MF_02025">
    <property type="entry name" value="WzzE"/>
    <property type="match status" value="1"/>
</dbReference>
<proteinExistence type="inferred from homology"/>
<evidence type="ECO:0000256" key="4">
    <source>
        <dbReference type="ARBA" id="ARBA00022989"/>
    </source>
</evidence>
<evidence type="ECO:0000313" key="10">
    <source>
        <dbReference type="Proteomes" id="UP000001019"/>
    </source>
</evidence>
<accession>A0A0H2W7C8</accession>
<feature type="region of interest" description="Disordered" evidence="7">
    <location>
        <begin position="1"/>
        <end position="22"/>
    </location>
</feature>
<dbReference type="UniPathway" id="UPA00566"/>
<feature type="compositionally biased region" description="Polar residues" evidence="7">
    <location>
        <begin position="1"/>
        <end position="20"/>
    </location>
</feature>
<dbReference type="EMBL" id="AE017042">
    <property type="protein sequence ID" value="AAS63348.1"/>
    <property type="molecule type" value="Genomic_DNA"/>
</dbReference>
<dbReference type="AlphaFoldDB" id="A0A0H2W7C8"/>
<dbReference type="KEGG" id="ypm:YP_3180"/>
<comment type="similarity">
    <text evidence="6">Belongs to the WzzB/Cld/Rol family.</text>
</comment>
<dbReference type="EnsemblBacteria" id="AAS63348">
    <property type="protein sequence ID" value="AAS63348"/>
    <property type="gene ID" value="YP_3180"/>
</dbReference>
<reference evidence="10" key="1">
    <citation type="journal article" date="2004" name="DNA Res.">
        <title>Complete genome sequence of Yersinia pestis strain 91001, an isolate avirulent to humans.</title>
        <authorList>
            <person name="Song Y."/>
            <person name="Tong Z."/>
            <person name="Wang J."/>
            <person name="Wang L."/>
            <person name="Guo Z."/>
            <person name="Han Y."/>
            <person name="Zhang J."/>
            <person name="Pei D."/>
            <person name="Zhou D."/>
            <person name="Qin H."/>
            <person name="Pang X."/>
            <person name="Han Y."/>
            <person name="Zhai J."/>
            <person name="Li M."/>
            <person name="Cui B."/>
            <person name="Qi Z."/>
            <person name="Jin L."/>
            <person name="Dai R."/>
            <person name="Chen F."/>
            <person name="Li S."/>
            <person name="Ye C."/>
            <person name="Du Z."/>
            <person name="Lin W."/>
            <person name="Wang J."/>
            <person name="Yu J."/>
            <person name="Yang H."/>
            <person name="Wang J."/>
            <person name="Huang P."/>
            <person name="Yang R."/>
        </authorList>
    </citation>
    <scope>NUCLEOTIDE SEQUENCE [LARGE SCALE GENOMIC DNA]</scope>
    <source>
        <strain evidence="10">91001 / Biovar Mediaevalis</strain>
    </source>
</reference>
<comment type="subcellular location">
    <subcellularLocation>
        <location evidence="6">Cell inner membrane</location>
        <topology evidence="6">Multi-pass membrane protein</topology>
    </subcellularLocation>
    <subcellularLocation>
        <location evidence="1">Cell membrane</location>
        <topology evidence="1">Multi-pass membrane protein</topology>
    </subcellularLocation>
</comment>
<comment type="function">
    <text evidence="6">Modulates the polysaccharide chain length of enterobacterial common antigen (ECA).</text>
</comment>
<sequence length="359" mass="39887">MMKPESMSTDKTGSTNNEPSVDNELDIRGLCRTLWRGKVWIIGMAIIFAAIALGVSYLVKQQWSATAITDKPTVNNLGGYYSQQQFLRNLDIRLNSGLVSEQPGISDEAYGEFITQLAAYDTRRDFWLQSDYYKQRLEGDAKADAALLDELVNNIVFTARDDKKIPNDSIKLTAETASDANKLLRGYIDFASQRASSHLNDEIQGAWAARTQSMKAQVKRQEAVAQAVFDREVAAVKQALKVAGQQGITRSQTDTPAEQLADSKMFMLGKPMLEARLETLLATGPSFDIDYDQNRAMLATLNVGPTLDDKFQTYRYLRTPEDPVTRDSPRRVFLLIMWGAIGALVGAGVVLVRRSSKAL</sequence>
<dbReference type="InterPro" id="IPR032895">
    <property type="entry name" value="WzzE"/>
</dbReference>
<dbReference type="Proteomes" id="UP000001019">
    <property type="component" value="Chromosome"/>
</dbReference>
<name>A0A0H2W7C8_YERPE</name>
<keyword evidence="3 6" id="KW-0812">Transmembrane</keyword>
<dbReference type="Gene3D" id="3.30.1890.10">
    <property type="entry name" value="FepE-like"/>
    <property type="match status" value="1"/>
</dbReference>
<evidence type="ECO:0000313" key="9">
    <source>
        <dbReference type="EMBL" id="AAS63348.1"/>
    </source>
</evidence>
<evidence type="ECO:0000256" key="6">
    <source>
        <dbReference type="HAMAP-Rule" id="MF_02025"/>
    </source>
</evidence>
<comment type="pathway">
    <text evidence="6">Bacterial outer membrane biogenesis; enterobacterial common antigen biosynthesis.</text>
</comment>
<evidence type="ECO:0000256" key="1">
    <source>
        <dbReference type="ARBA" id="ARBA00004651"/>
    </source>
</evidence>
<evidence type="ECO:0000256" key="7">
    <source>
        <dbReference type="SAM" id="MobiDB-lite"/>
    </source>
</evidence>
<dbReference type="InterPro" id="IPR003856">
    <property type="entry name" value="LPS_length_determ_N"/>
</dbReference>